<accession>A0A066US62</accession>
<evidence type="ECO:0000256" key="2">
    <source>
        <dbReference type="ARBA" id="ARBA00022475"/>
    </source>
</evidence>
<protein>
    <submittedName>
        <fullName evidence="7">Amino acid transporter LysE</fullName>
    </submittedName>
</protein>
<keyword evidence="8" id="KW-1185">Reference proteome</keyword>
<feature type="transmembrane region" description="Helical" evidence="6">
    <location>
        <begin position="73"/>
        <end position="94"/>
    </location>
</feature>
<evidence type="ECO:0000313" key="7">
    <source>
        <dbReference type="EMBL" id="KDN28707.1"/>
    </source>
</evidence>
<dbReference type="Proteomes" id="UP000027219">
    <property type="component" value="Unassembled WGS sequence"/>
</dbReference>
<keyword evidence="2" id="KW-1003">Cell membrane</keyword>
<feature type="transmembrane region" description="Helical" evidence="6">
    <location>
        <begin position="46"/>
        <end position="67"/>
    </location>
</feature>
<feature type="transmembrane region" description="Helical" evidence="6">
    <location>
        <begin position="181"/>
        <end position="198"/>
    </location>
</feature>
<dbReference type="GO" id="GO:0005886">
    <property type="term" value="C:plasma membrane"/>
    <property type="evidence" value="ECO:0007669"/>
    <property type="project" value="UniProtKB-SubCell"/>
</dbReference>
<evidence type="ECO:0000256" key="4">
    <source>
        <dbReference type="ARBA" id="ARBA00022989"/>
    </source>
</evidence>
<dbReference type="Pfam" id="PF01810">
    <property type="entry name" value="LysE"/>
    <property type="match status" value="1"/>
</dbReference>
<name>A0A066US62_9VIBR</name>
<dbReference type="GO" id="GO:0015171">
    <property type="term" value="F:amino acid transmembrane transporter activity"/>
    <property type="evidence" value="ECO:0007669"/>
    <property type="project" value="TreeGrafter"/>
</dbReference>
<evidence type="ECO:0000256" key="1">
    <source>
        <dbReference type="ARBA" id="ARBA00004651"/>
    </source>
</evidence>
<dbReference type="RefSeq" id="WP_032550909.1">
    <property type="nucleotide sequence ID" value="NZ_JFFR01000014.1"/>
</dbReference>
<evidence type="ECO:0000313" key="8">
    <source>
        <dbReference type="Proteomes" id="UP000027219"/>
    </source>
</evidence>
<dbReference type="InterPro" id="IPR001123">
    <property type="entry name" value="LeuE-type"/>
</dbReference>
<dbReference type="GO" id="GO:0033228">
    <property type="term" value="P:cysteine export across plasma membrane"/>
    <property type="evidence" value="ECO:0007669"/>
    <property type="project" value="TreeGrafter"/>
</dbReference>
<dbReference type="PANTHER" id="PTHR30086:SF20">
    <property type="entry name" value="ARGININE EXPORTER PROTEIN ARGO-RELATED"/>
    <property type="match status" value="1"/>
</dbReference>
<feature type="transmembrane region" description="Helical" evidence="6">
    <location>
        <begin position="12"/>
        <end position="34"/>
    </location>
</feature>
<evidence type="ECO:0000256" key="6">
    <source>
        <dbReference type="SAM" id="Phobius"/>
    </source>
</evidence>
<keyword evidence="5 6" id="KW-0472">Membrane</keyword>
<feature type="transmembrane region" description="Helical" evidence="6">
    <location>
        <begin position="115"/>
        <end position="134"/>
    </location>
</feature>
<keyword evidence="3 6" id="KW-0812">Transmembrane</keyword>
<organism evidence="7 8">
    <name type="scientific">Vibrio fortis</name>
    <dbReference type="NCBI Taxonomy" id="212667"/>
    <lineage>
        <taxon>Bacteria</taxon>
        <taxon>Pseudomonadati</taxon>
        <taxon>Pseudomonadota</taxon>
        <taxon>Gammaproteobacteria</taxon>
        <taxon>Vibrionales</taxon>
        <taxon>Vibrionaceae</taxon>
        <taxon>Vibrio</taxon>
    </lineage>
</organism>
<keyword evidence="4 6" id="KW-1133">Transmembrane helix</keyword>
<dbReference type="OrthoDB" id="9812084at2"/>
<comment type="subcellular location">
    <subcellularLocation>
        <location evidence="1">Cell membrane</location>
        <topology evidence="1">Multi-pass membrane protein</topology>
    </subcellularLocation>
</comment>
<evidence type="ECO:0000256" key="3">
    <source>
        <dbReference type="ARBA" id="ARBA00022692"/>
    </source>
</evidence>
<proteinExistence type="predicted"/>
<dbReference type="AlphaFoldDB" id="A0A066US62"/>
<reference evidence="7 8" key="1">
    <citation type="submission" date="2014-02" db="EMBL/GenBank/DDBJ databases">
        <title>Vibrio fortis Dalian14 Genome Sequencing.</title>
        <authorList>
            <person name="Wang Y."/>
            <person name="Song L."/>
            <person name="Liu G."/>
            <person name="Ding J."/>
        </authorList>
    </citation>
    <scope>NUCLEOTIDE SEQUENCE [LARGE SCALE GENOMIC DNA]</scope>
    <source>
        <strain evidence="7 8">Dalian14</strain>
    </source>
</reference>
<dbReference type="PANTHER" id="PTHR30086">
    <property type="entry name" value="ARGININE EXPORTER PROTEIN ARGO"/>
    <property type="match status" value="1"/>
</dbReference>
<dbReference type="STRING" id="212667.VFDL14_00045"/>
<sequence length="202" mass="22468">MTTLWDLMPAMSLFAFVTAITPGPNNLLLANSGAQFGIRKSWRHLIGIRIGVIGLILLCACGVGVAIQTHPNWYLAIKYIGLAYMFWLIVKLLCTNSFAAKATKSKPINLTQATLFQLGNMKAWMASLALVTSYSLPSDYWLSVALISFVFTTFGLFANMTWVWVGQKIRVYLNTTLKQRMFNISLAAITFVSLLPVFENSI</sequence>
<comment type="caution">
    <text evidence="7">The sequence shown here is derived from an EMBL/GenBank/DDBJ whole genome shotgun (WGS) entry which is preliminary data.</text>
</comment>
<dbReference type="EMBL" id="JFFR01000014">
    <property type="protein sequence ID" value="KDN28707.1"/>
    <property type="molecule type" value="Genomic_DNA"/>
</dbReference>
<gene>
    <name evidence="7" type="ORF">VFDL14_00045</name>
</gene>
<evidence type="ECO:0000256" key="5">
    <source>
        <dbReference type="ARBA" id="ARBA00023136"/>
    </source>
</evidence>
<feature type="transmembrane region" description="Helical" evidence="6">
    <location>
        <begin position="140"/>
        <end position="160"/>
    </location>
</feature>